<evidence type="ECO:0000313" key="1">
    <source>
        <dbReference type="EMBL" id="KAA6321758.1"/>
    </source>
</evidence>
<proteinExistence type="predicted"/>
<reference evidence="1 2" key="1">
    <citation type="submission" date="2019-03" db="EMBL/GenBank/DDBJ databases">
        <title>Single cell metagenomics reveals metabolic interactions within the superorganism composed of flagellate Streblomastix strix and complex community of Bacteroidetes bacteria on its surface.</title>
        <authorList>
            <person name="Treitli S.C."/>
            <person name="Kolisko M."/>
            <person name="Husnik F."/>
            <person name="Keeling P."/>
            <person name="Hampl V."/>
        </authorList>
    </citation>
    <scope>NUCLEOTIDE SEQUENCE [LARGE SCALE GENOMIC DNA]</scope>
    <source>
        <strain evidence="1">ST1C</strain>
    </source>
</reference>
<name>A0A5J4QLE4_9EUKA</name>
<protein>
    <submittedName>
        <fullName evidence="1">Uncharacterized protein</fullName>
    </submittedName>
</protein>
<sequence length="81" mass="9193">MNKTAIPDINWWIAKLRANIPAYLIQIPPQMTMTTDVAPSGWGSTLEKCLKMIELVYGTQNKRQAKLISYNKEIKAMIQGL</sequence>
<organism evidence="1 2">
    <name type="scientific">Streblomastix strix</name>
    <dbReference type="NCBI Taxonomy" id="222440"/>
    <lineage>
        <taxon>Eukaryota</taxon>
        <taxon>Metamonada</taxon>
        <taxon>Preaxostyla</taxon>
        <taxon>Oxymonadida</taxon>
        <taxon>Streblomastigidae</taxon>
        <taxon>Streblomastix</taxon>
    </lineage>
</organism>
<dbReference type="Proteomes" id="UP000324800">
    <property type="component" value="Unassembled WGS sequence"/>
</dbReference>
<gene>
    <name evidence="1" type="ORF">EZS28_054513</name>
</gene>
<accession>A0A5J4QLE4</accession>
<evidence type="ECO:0000313" key="2">
    <source>
        <dbReference type="Proteomes" id="UP000324800"/>
    </source>
</evidence>
<dbReference type="AlphaFoldDB" id="A0A5J4QLE4"/>
<comment type="caution">
    <text evidence="1">The sequence shown here is derived from an EMBL/GenBank/DDBJ whole genome shotgun (WGS) entry which is preliminary data.</text>
</comment>
<dbReference type="EMBL" id="SNRW01045138">
    <property type="protein sequence ID" value="KAA6321758.1"/>
    <property type="molecule type" value="Genomic_DNA"/>
</dbReference>